<organism evidence="1 2">
    <name type="scientific">Wocania arenilitoris</name>
    <dbReference type="NCBI Taxonomy" id="2044858"/>
    <lineage>
        <taxon>Bacteria</taxon>
        <taxon>Pseudomonadati</taxon>
        <taxon>Bacteroidota</taxon>
        <taxon>Flavobacteriia</taxon>
        <taxon>Flavobacteriales</taxon>
        <taxon>Flavobacteriaceae</taxon>
        <taxon>Wocania</taxon>
    </lineage>
</organism>
<comment type="caution">
    <text evidence="1">The sequence shown here is derived from an EMBL/GenBank/DDBJ whole genome shotgun (WGS) entry which is preliminary data.</text>
</comment>
<keyword evidence="2" id="KW-1185">Reference proteome</keyword>
<evidence type="ECO:0008006" key="3">
    <source>
        <dbReference type="Google" id="ProtNLM"/>
    </source>
</evidence>
<name>A0AAE3JPZ3_9FLAO</name>
<sequence>MRYFGFVYKLCKTTYNDGAGMNRVITAAEFIKANMPLGATYNSPQVTDEEAYNIAAYINTYARPKKKNKKADFPNIKLKPVSTPYGPWADNFPSEQHKLGPFQPIMLYYKEKYNIIKSK</sequence>
<dbReference type="AlphaFoldDB" id="A0AAE3JPZ3"/>
<dbReference type="GO" id="GO:0020037">
    <property type="term" value="F:heme binding"/>
    <property type="evidence" value="ECO:0007669"/>
    <property type="project" value="InterPro"/>
</dbReference>
<gene>
    <name evidence="1" type="ORF">L3X37_10035</name>
</gene>
<evidence type="ECO:0000313" key="2">
    <source>
        <dbReference type="Proteomes" id="UP001199795"/>
    </source>
</evidence>
<proteinExistence type="predicted"/>
<protein>
    <recommendedName>
        <fullName evidence="3">Cytochrome c</fullName>
    </recommendedName>
</protein>
<evidence type="ECO:0000313" key="1">
    <source>
        <dbReference type="EMBL" id="MCF7568705.1"/>
    </source>
</evidence>
<accession>A0AAE3JPZ3</accession>
<reference evidence="1" key="1">
    <citation type="submission" date="2022-01" db="EMBL/GenBank/DDBJ databases">
        <title>Draft genome sequence of Sabulilitoribacter arenilitoris KCTC 52401.</title>
        <authorList>
            <person name="Oh J.-S."/>
        </authorList>
    </citation>
    <scope>NUCLEOTIDE SEQUENCE</scope>
    <source>
        <strain evidence="1">HMF6543</strain>
    </source>
</reference>
<dbReference type="EMBL" id="JAKKDU010000010">
    <property type="protein sequence ID" value="MCF7568705.1"/>
    <property type="molecule type" value="Genomic_DNA"/>
</dbReference>
<dbReference type="Proteomes" id="UP001199795">
    <property type="component" value="Unassembled WGS sequence"/>
</dbReference>
<dbReference type="InterPro" id="IPR036909">
    <property type="entry name" value="Cyt_c-like_dom_sf"/>
</dbReference>
<dbReference type="GO" id="GO:0009055">
    <property type="term" value="F:electron transfer activity"/>
    <property type="evidence" value="ECO:0007669"/>
    <property type="project" value="InterPro"/>
</dbReference>
<dbReference type="RefSeq" id="WP_237240044.1">
    <property type="nucleotide sequence ID" value="NZ_JAKKDU010000010.1"/>
</dbReference>
<dbReference type="Gene3D" id="1.10.760.10">
    <property type="entry name" value="Cytochrome c-like domain"/>
    <property type="match status" value="1"/>
</dbReference>